<organism evidence="3 4">
    <name type="scientific">Alosa alosa</name>
    <name type="common">allis shad</name>
    <dbReference type="NCBI Taxonomy" id="278164"/>
    <lineage>
        <taxon>Eukaryota</taxon>
        <taxon>Metazoa</taxon>
        <taxon>Chordata</taxon>
        <taxon>Craniata</taxon>
        <taxon>Vertebrata</taxon>
        <taxon>Euteleostomi</taxon>
        <taxon>Actinopterygii</taxon>
        <taxon>Neopterygii</taxon>
        <taxon>Teleostei</taxon>
        <taxon>Clupei</taxon>
        <taxon>Clupeiformes</taxon>
        <taxon>Clupeoidei</taxon>
        <taxon>Clupeidae</taxon>
        <taxon>Alosa</taxon>
    </lineage>
</organism>
<keyword evidence="1" id="KW-1133">Transmembrane helix</keyword>
<dbReference type="EMBL" id="JADWDJ010000001">
    <property type="protein sequence ID" value="KAG5286478.1"/>
    <property type="molecule type" value="Genomic_DNA"/>
</dbReference>
<evidence type="ECO:0000313" key="4">
    <source>
        <dbReference type="Proteomes" id="UP000823561"/>
    </source>
</evidence>
<evidence type="ECO:0000259" key="2">
    <source>
        <dbReference type="PROSITE" id="PS50835"/>
    </source>
</evidence>
<name>A0AAV6HGK5_9TELE</name>
<comment type="caution">
    <text evidence="3">The sequence shown here is derived from an EMBL/GenBank/DDBJ whole genome shotgun (WGS) entry which is preliminary data.</text>
</comment>
<feature type="transmembrane region" description="Helical" evidence="1">
    <location>
        <begin position="184"/>
        <end position="203"/>
    </location>
</feature>
<dbReference type="InterPro" id="IPR013783">
    <property type="entry name" value="Ig-like_fold"/>
</dbReference>
<protein>
    <recommendedName>
        <fullName evidence="2">Ig-like domain-containing protein</fullName>
    </recommendedName>
</protein>
<evidence type="ECO:0000256" key="1">
    <source>
        <dbReference type="SAM" id="Phobius"/>
    </source>
</evidence>
<proteinExistence type="predicted"/>
<feature type="domain" description="Ig-like" evidence="2">
    <location>
        <begin position="92"/>
        <end position="172"/>
    </location>
</feature>
<keyword evidence="1" id="KW-0812">Transmembrane</keyword>
<dbReference type="Pfam" id="PF07686">
    <property type="entry name" value="V-set"/>
    <property type="match status" value="1"/>
</dbReference>
<keyword evidence="4" id="KW-1185">Reference proteome</keyword>
<dbReference type="PANTHER" id="PTHR21063">
    <property type="entry name" value="LFA-3"/>
    <property type="match status" value="1"/>
</dbReference>
<dbReference type="InterPro" id="IPR007110">
    <property type="entry name" value="Ig-like_dom"/>
</dbReference>
<keyword evidence="1" id="KW-0472">Membrane</keyword>
<dbReference type="InterPro" id="IPR013106">
    <property type="entry name" value="Ig_V-set"/>
</dbReference>
<dbReference type="SUPFAM" id="SSF48726">
    <property type="entry name" value="Immunoglobulin"/>
    <property type="match status" value="2"/>
</dbReference>
<dbReference type="PANTHER" id="PTHR21063:SF4">
    <property type="entry name" value="CD48 ANTIGEN-RELATED"/>
    <property type="match status" value="1"/>
</dbReference>
<accession>A0AAV6HGK5</accession>
<sequence>MMKIREGESFTFHTSAHKKVQLDDQVLWSYGHLNPSTLIAQIYQMDINTELSERFRDRLQLDKERGCLTIRNATAKDSGIYRVDVTAPVSKPVLSTIPGNQSIIRPSAVLVECFVENGREVTLSWYRGNELLNKTSSPDINITLMLPLVVEEQDTTVYTCVAANPVNNQTVLLGGKCSQCCDAIVVRLVLSALVTVVMAALLVEHFRGSESDGIVYLT</sequence>
<dbReference type="InterPro" id="IPR036179">
    <property type="entry name" value="Ig-like_dom_sf"/>
</dbReference>
<reference evidence="3 4" key="1">
    <citation type="submission" date="2020-10" db="EMBL/GenBank/DDBJ databases">
        <title>Chromosome-scale genome assembly of the Allis shad, Alosa alosa.</title>
        <authorList>
            <person name="Margot Z."/>
            <person name="Christophe K."/>
            <person name="Cabau C."/>
            <person name="Louis A."/>
            <person name="Berthelot C."/>
            <person name="Parey E."/>
            <person name="Roest Crollius H."/>
            <person name="Montfort J."/>
            <person name="Robinson-Rechavi M."/>
            <person name="Bucao C."/>
            <person name="Bouchez O."/>
            <person name="Gislard M."/>
            <person name="Lluch J."/>
            <person name="Milhes M."/>
            <person name="Lampietro C."/>
            <person name="Lopez Roques C."/>
            <person name="Donnadieu C."/>
            <person name="Braasch I."/>
            <person name="Desvignes T."/>
            <person name="Postlethwait J."/>
            <person name="Bobe J."/>
            <person name="Guiguen Y."/>
        </authorList>
    </citation>
    <scope>NUCLEOTIDE SEQUENCE [LARGE SCALE GENOMIC DNA]</scope>
    <source>
        <strain evidence="3">M-15738</strain>
        <tissue evidence="3">Blood</tissue>
    </source>
</reference>
<dbReference type="PROSITE" id="PS50835">
    <property type="entry name" value="IG_LIKE"/>
    <property type="match status" value="1"/>
</dbReference>
<dbReference type="CDD" id="cd00096">
    <property type="entry name" value="Ig"/>
    <property type="match status" value="1"/>
</dbReference>
<dbReference type="AlphaFoldDB" id="A0AAV6HGK5"/>
<dbReference type="Pfam" id="PF13927">
    <property type="entry name" value="Ig_3"/>
    <property type="match status" value="1"/>
</dbReference>
<evidence type="ECO:0000313" key="3">
    <source>
        <dbReference type="EMBL" id="KAG5286478.1"/>
    </source>
</evidence>
<dbReference type="Gene3D" id="2.60.40.10">
    <property type="entry name" value="Immunoglobulins"/>
    <property type="match status" value="2"/>
</dbReference>
<gene>
    <name evidence="3" type="ORF">AALO_G00015280</name>
</gene>
<dbReference type="Proteomes" id="UP000823561">
    <property type="component" value="Chromosome 1"/>
</dbReference>